<evidence type="ECO:0000256" key="8">
    <source>
        <dbReference type="ARBA" id="ARBA00022840"/>
    </source>
</evidence>
<name>A0AA88RJ22_9ASTE</name>
<comment type="caution">
    <text evidence="17">The sequence shown here is derived from an EMBL/GenBank/DDBJ whole genome shotgun (WGS) entry which is preliminary data.</text>
</comment>
<evidence type="ECO:0000256" key="7">
    <source>
        <dbReference type="ARBA" id="ARBA00022741"/>
    </source>
</evidence>
<feature type="transmembrane region" description="Helical" evidence="14">
    <location>
        <begin position="240"/>
        <end position="263"/>
    </location>
</feature>
<keyword evidence="8 12" id="KW-0067">ATP-binding</keyword>
<keyword evidence="18" id="KW-1185">Reference proteome</keyword>
<feature type="binding site" evidence="12">
    <location>
        <position position="366"/>
    </location>
    <ligand>
        <name>ATP</name>
        <dbReference type="ChEBI" id="CHEBI:30616"/>
    </ligand>
</feature>
<protein>
    <recommendedName>
        <fullName evidence="16">Protein kinase domain-containing protein</fullName>
    </recommendedName>
</protein>
<dbReference type="AlphaFoldDB" id="A0AA88RJ22"/>
<dbReference type="Proteomes" id="UP001187471">
    <property type="component" value="Unassembled WGS sequence"/>
</dbReference>
<evidence type="ECO:0000256" key="1">
    <source>
        <dbReference type="ARBA" id="ARBA00004370"/>
    </source>
</evidence>
<keyword evidence="11" id="KW-0675">Receptor</keyword>
<dbReference type="FunFam" id="3.80.10.10:FF:000234">
    <property type="entry name" value="Probable inactive receptor kinase RLK902"/>
    <property type="match status" value="1"/>
</dbReference>
<keyword evidence="2" id="KW-0597">Phosphoprotein</keyword>
<dbReference type="SUPFAM" id="SSF56112">
    <property type="entry name" value="Protein kinase-like (PK-like)"/>
    <property type="match status" value="1"/>
</dbReference>
<dbReference type="Pfam" id="PF00560">
    <property type="entry name" value="LRR_1"/>
    <property type="match status" value="2"/>
</dbReference>
<evidence type="ECO:0000256" key="3">
    <source>
        <dbReference type="ARBA" id="ARBA00022614"/>
    </source>
</evidence>
<dbReference type="InterPro" id="IPR000719">
    <property type="entry name" value="Prot_kinase_dom"/>
</dbReference>
<evidence type="ECO:0000256" key="13">
    <source>
        <dbReference type="SAM" id="MobiDB-lite"/>
    </source>
</evidence>
<evidence type="ECO:0000256" key="2">
    <source>
        <dbReference type="ARBA" id="ARBA00022553"/>
    </source>
</evidence>
<feature type="region of interest" description="Disordered" evidence="13">
    <location>
        <begin position="611"/>
        <end position="645"/>
    </location>
</feature>
<accession>A0AA88RJ22</accession>
<evidence type="ECO:0000256" key="12">
    <source>
        <dbReference type="PROSITE-ProRule" id="PRU10141"/>
    </source>
</evidence>
<sequence>MNPPLLLLLITTTTLLFLTLLPPSAPDLAADRSALLALRSAVGGRSLLWNVTEPTPCNWVGVQCSSGRVTELRLPGMGLSGRLPPATVGNLTALQTLSLRFNVLSGPLPSDISAASDLRNLYLQGNLFSGEIPDFLFSLHNLVRLNLASNNFSGPISTLFNNLTRLGTLYLEHNNLTGSIPDLNLPGLVQFNVSFNQLTGPIPSKLTGEPRSAFTGNSLCGGPLQSCNGSSGGKKLSGGAIAGIVIGSVVALLLIVACLVFICRKRGGKKEGSKDVAIGKQAEVEMPKSVDQSDSLSSGYPGVVGAMAGKEKGSGGSGKKLVFFGTAARTFDLEDLLRASAEVLGKGTFGTAYKAALETGTVVAVKRLKDVTLPEKGFREKIEEVGRMDHENLVPLRAYFFSGDEKLLVYDYMPMGSLSALLHGNRGSGRTPLNWETRCNLALGAARGIAYLHSQGPTVSHGNIKSSNILLTTAYEARVSDFGLAQLVGPTTTPNRIAGYRAPEVTDARKVSQKADVYSFGVLLLELLTGKAPTHALLNEEGVDLPRWVQSVVREEWTAEVFDLELLRYQSVEEDMVQLLQLAIDCAAQYPDKRPSMADVTNQIEELCSSSIQREQDSQHDIIDVSEERRAQSVDSGAAPASFTD</sequence>
<evidence type="ECO:0000256" key="5">
    <source>
        <dbReference type="ARBA" id="ARBA00022729"/>
    </source>
</evidence>
<dbReference type="GO" id="GO:0005524">
    <property type="term" value="F:ATP binding"/>
    <property type="evidence" value="ECO:0007669"/>
    <property type="project" value="UniProtKB-UniRule"/>
</dbReference>
<comment type="subcellular location">
    <subcellularLocation>
        <location evidence="1">Membrane</location>
    </subcellularLocation>
</comment>
<evidence type="ECO:0000256" key="11">
    <source>
        <dbReference type="ARBA" id="ARBA00023170"/>
    </source>
</evidence>
<keyword evidence="10 14" id="KW-0472">Membrane</keyword>
<keyword evidence="6" id="KW-0677">Repeat</keyword>
<proteinExistence type="predicted"/>
<reference evidence="17" key="1">
    <citation type="submission" date="2022-12" db="EMBL/GenBank/DDBJ databases">
        <title>Draft genome assemblies for two species of Escallonia (Escalloniales).</title>
        <authorList>
            <person name="Chanderbali A."/>
            <person name="Dervinis C."/>
            <person name="Anghel I."/>
            <person name="Soltis D."/>
            <person name="Soltis P."/>
            <person name="Zapata F."/>
        </authorList>
    </citation>
    <scope>NUCLEOTIDE SEQUENCE</scope>
    <source>
        <strain evidence="17">UCBG92.1500</strain>
        <tissue evidence="17">Leaf</tissue>
    </source>
</reference>
<dbReference type="Pfam" id="PF08263">
    <property type="entry name" value="LRRNT_2"/>
    <property type="match status" value="1"/>
</dbReference>
<feature type="domain" description="Protein kinase" evidence="16">
    <location>
        <begin position="338"/>
        <end position="623"/>
    </location>
</feature>
<organism evidence="17 18">
    <name type="scientific">Escallonia rubra</name>
    <dbReference type="NCBI Taxonomy" id="112253"/>
    <lineage>
        <taxon>Eukaryota</taxon>
        <taxon>Viridiplantae</taxon>
        <taxon>Streptophyta</taxon>
        <taxon>Embryophyta</taxon>
        <taxon>Tracheophyta</taxon>
        <taxon>Spermatophyta</taxon>
        <taxon>Magnoliopsida</taxon>
        <taxon>eudicotyledons</taxon>
        <taxon>Gunneridae</taxon>
        <taxon>Pentapetalae</taxon>
        <taxon>asterids</taxon>
        <taxon>campanulids</taxon>
        <taxon>Escalloniales</taxon>
        <taxon>Escalloniaceae</taxon>
        <taxon>Escallonia</taxon>
    </lineage>
</organism>
<dbReference type="PROSITE" id="PS50011">
    <property type="entry name" value="PROTEIN_KINASE_DOM"/>
    <property type="match status" value="1"/>
</dbReference>
<gene>
    <name evidence="17" type="ORF">RJ640_003807</name>
</gene>
<dbReference type="InterPro" id="IPR013210">
    <property type="entry name" value="LRR_N_plant-typ"/>
</dbReference>
<dbReference type="InterPro" id="IPR032675">
    <property type="entry name" value="LRR_dom_sf"/>
</dbReference>
<dbReference type="Pfam" id="PF07714">
    <property type="entry name" value="PK_Tyr_Ser-Thr"/>
    <property type="match status" value="1"/>
</dbReference>
<dbReference type="InterPro" id="IPR011009">
    <property type="entry name" value="Kinase-like_dom_sf"/>
</dbReference>
<evidence type="ECO:0000313" key="17">
    <source>
        <dbReference type="EMBL" id="KAK2990739.1"/>
    </source>
</evidence>
<dbReference type="Gene3D" id="3.30.200.20">
    <property type="entry name" value="Phosphorylase Kinase, domain 1"/>
    <property type="match status" value="1"/>
</dbReference>
<keyword evidence="9 14" id="KW-1133">Transmembrane helix</keyword>
<evidence type="ECO:0000256" key="6">
    <source>
        <dbReference type="ARBA" id="ARBA00022737"/>
    </source>
</evidence>
<evidence type="ECO:0000259" key="16">
    <source>
        <dbReference type="PROSITE" id="PS50011"/>
    </source>
</evidence>
<evidence type="ECO:0000256" key="14">
    <source>
        <dbReference type="SAM" id="Phobius"/>
    </source>
</evidence>
<feature type="chain" id="PRO_5041672348" description="Protein kinase domain-containing protein" evidence="15">
    <location>
        <begin position="27"/>
        <end position="645"/>
    </location>
</feature>
<dbReference type="GO" id="GO:0004672">
    <property type="term" value="F:protein kinase activity"/>
    <property type="evidence" value="ECO:0007669"/>
    <property type="project" value="InterPro"/>
</dbReference>
<dbReference type="PROSITE" id="PS00107">
    <property type="entry name" value="PROTEIN_KINASE_ATP"/>
    <property type="match status" value="1"/>
</dbReference>
<dbReference type="Gene3D" id="1.10.510.10">
    <property type="entry name" value="Transferase(Phosphotransferase) domain 1"/>
    <property type="match status" value="1"/>
</dbReference>
<evidence type="ECO:0000256" key="10">
    <source>
        <dbReference type="ARBA" id="ARBA00023136"/>
    </source>
</evidence>
<dbReference type="SUPFAM" id="SSF52058">
    <property type="entry name" value="L domain-like"/>
    <property type="match status" value="1"/>
</dbReference>
<keyword evidence="4 14" id="KW-0812">Transmembrane</keyword>
<evidence type="ECO:0000256" key="4">
    <source>
        <dbReference type="ARBA" id="ARBA00022692"/>
    </source>
</evidence>
<dbReference type="Gene3D" id="3.80.10.10">
    <property type="entry name" value="Ribonuclease Inhibitor"/>
    <property type="match status" value="2"/>
</dbReference>
<dbReference type="CDD" id="cd14066">
    <property type="entry name" value="STKc_IRAK"/>
    <property type="match status" value="1"/>
</dbReference>
<dbReference type="InterPro" id="IPR001611">
    <property type="entry name" value="Leu-rich_rpt"/>
</dbReference>
<feature type="signal peptide" evidence="15">
    <location>
        <begin position="1"/>
        <end position="26"/>
    </location>
</feature>
<dbReference type="GO" id="GO:0016020">
    <property type="term" value="C:membrane"/>
    <property type="evidence" value="ECO:0007669"/>
    <property type="project" value="UniProtKB-SubCell"/>
</dbReference>
<evidence type="ECO:0000256" key="9">
    <source>
        <dbReference type="ARBA" id="ARBA00022989"/>
    </source>
</evidence>
<dbReference type="PANTHER" id="PTHR48010:SF32">
    <property type="entry name" value="PROTEIN KINASE DOMAIN-CONTAINING PROTEIN"/>
    <property type="match status" value="1"/>
</dbReference>
<evidence type="ECO:0000256" key="15">
    <source>
        <dbReference type="SAM" id="SignalP"/>
    </source>
</evidence>
<dbReference type="InterPro" id="IPR001245">
    <property type="entry name" value="Ser-Thr/Tyr_kinase_cat_dom"/>
</dbReference>
<dbReference type="InterPro" id="IPR050994">
    <property type="entry name" value="At_inactive_RLKs"/>
</dbReference>
<dbReference type="PANTHER" id="PTHR48010">
    <property type="entry name" value="OS05G0588300 PROTEIN"/>
    <property type="match status" value="1"/>
</dbReference>
<dbReference type="EMBL" id="JAVXUO010000622">
    <property type="protein sequence ID" value="KAK2990739.1"/>
    <property type="molecule type" value="Genomic_DNA"/>
</dbReference>
<dbReference type="InterPro" id="IPR017441">
    <property type="entry name" value="Protein_kinase_ATP_BS"/>
</dbReference>
<evidence type="ECO:0000313" key="18">
    <source>
        <dbReference type="Proteomes" id="UP001187471"/>
    </source>
</evidence>
<feature type="compositionally biased region" description="Basic and acidic residues" evidence="13">
    <location>
        <begin position="614"/>
        <end position="632"/>
    </location>
</feature>
<keyword evidence="3" id="KW-0433">Leucine-rich repeat</keyword>
<dbReference type="FunFam" id="3.30.200.20:FF:000307">
    <property type="entry name" value="pollen receptor-like kinase 1"/>
    <property type="match status" value="1"/>
</dbReference>
<dbReference type="FunFam" id="1.10.510.10:FF:000585">
    <property type="entry name" value="Probable inactive receptor kinase At1g48480"/>
    <property type="match status" value="1"/>
</dbReference>
<keyword evidence="7 12" id="KW-0547">Nucleotide-binding</keyword>
<keyword evidence="5 15" id="KW-0732">Signal</keyword>